<evidence type="ECO:0000256" key="1">
    <source>
        <dbReference type="ARBA" id="ARBA00001971"/>
    </source>
</evidence>
<dbReference type="AlphaFoldDB" id="A0A833TM19"/>
<dbReference type="InterPro" id="IPR001128">
    <property type="entry name" value="Cyt_P450"/>
</dbReference>
<evidence type="ECO:0000256" key="8">
    <source>
        <dbReference type="SAM" id="SignalP"/>
    </source>
</evidence>
<evidence type="ECO:0000313" key="9">
    <source>
        <dbReference type="EMBL" id="KAF5450591.1"/>
    </source>
</evidence>
<evidence type="ECO:0000256" key="7">
    <source>
        <dbReference type="ARBA" id="ARBA00023033"/>
    </source>
</evidence>
<dbReference type="PANTHER" id="PTHR47944:SF19">
    <property type="entry name" value="CYTOCHROME P450 77A4"/>
    <property type="match status" value="1"/>
</dbReference>
<dbReference type="GO" id="GO:0005506">
    <property type="term" value="F:iron ion binding"/>
    <property type="evidence" value="ECO:0007669"/>
    <property type="project" value="InterPro"/>
</dbReference>
<dbReference type="InterPro" id="IPR036396">
    <property type="entry name" value="Cyt_P450_sf"/>
</dbReference>
<feature type="signal peptide" evidence="8">
    <location>
        <begin position="1"/>
        <end position="16"/>
    </location>
</feature>
<evidence type="ECO:0000256" key="2">
    <source>
        <dbReference type="ARBA" id="ARBA00010617"/>
    </source>
</evidence>
<dbReference type="SUPFAM" id="SSF48264">
    <property type="entry name" value="Cytochrome P450"/>
    <property type="match status" value="1"/>
</dbReference>
<proteinExistence type="inferred from homology"/>
<keyword evidence="4" id="KW-0479">Metal-binding</keyword>
<keyword evidence="6" id="KW-0408">Iron</keyword>
<evidence type="ECO:0000256" key="4">
    <source>
        <dbReference type="ARBA" id="ARBA00022723"/>
    </source>
</evidence>
<dbReference type="Proteomes" id="UP000619265">
    <property type="component" value="Unassembled WGS sequence"/>
</dbReference>
<dbReference type="GO" id="GO:0004497">
    <property type="term" value="F:monooxygenase activity"/>
    <property type="evidence" value="ECO:0007669"/>
    <property type="project" value="UniProtKB-KW"/>
</dbReference>
<reference evidence="9" key="2">
    <citation type="submission" date="2020-03" db="EMBL/GenBank/DDBJ databases">
        <title>Walnut 2.0.</title>
        <authorList>
            <person name="Marrano A."/>
            <person name="Britton M."/>
            <person name="Zimin A.V."/>
            <person name="Zaini P.A."/>
            <person name="Workman R."/>
            <person name="Puiu D."/>
            <person name="Bianco L."/>
            <person name="Allen B.J."/>
            <person name="Troggio M."/>
            <person name="Leslie C.A."/>
            <person name="Timp W."/>
            <person name="Dendekar A."/>
            <person name="Salzberg S.L."/>
            <person name="Neale D.B."/>
        </authorList>
    </citation>
    <scope>NUCLEOTIDE SEQUENCE</scope>
    <source>
        <tissue evidence="9">Leaves</tissue>
    </source>
</reference>
<organism evidence="9 10">
    <name type="scientific">Juglans regia</name>
    <name type="common">English walnut</name>
    <dbReference type="NCBI Taxonomy" id="51240"/>
    <lineage>
        <taxon>Eukaryota</taxon>
        <taxon>Viridiplantae</taxon>
        <taxon>Streptophyta</taxon>
        <taxon>Embryophyta</taxon>
        <taxon>Tracheophyta</taxon>
        <taxon>Spermatophyta</taxon>
        <taxon>Magnoliopsida</taxon>
        <taxon>eudicotyledons</taxon>
        <taxon>Gunneridae</taxon>
        <taxon>Pentapetalae</taxon>
        <taxon>rosids</taxon>
        <taxon>fabids</taxon>
        <taxon>Fagales</taxon>
        <taxon>Juglandaceae</taxon>
        <taxon>Juglans</taxon>
    </lineage>
</organism>
<comment type="similarity">
    <text evidence="2">Belongs to the cytochrome P450 family.</text>
</comment>
<evidence type="ECO:0000256" key="6">
    <source>
        <dbReference type="ARBA" id="ARBA00023004"/>
    </source>
</evidence>
<evidence type="ECO:0000256" key="5">
    <source>
        <dbReference type="ARBA" id="ARBA00023002"/>
    </source>
</evidence>
<keyword evidence="5" id="KW-0560">Oxidoreductase</keyword>
<feature type="chain" id="PRO_5032531672" evidence="8">
    <location>
        <begin position="17"/>
        <end position="253"/>
    </location>
</feature>
<keyword evidence="7" id="KW-0503">Monooxygenase</keyword>
<gene>
    <name evidence="9" type="ORF">F2P56_030926</name>
</gene>
<evidence type="ECO:0000256" key="3">
    <source>
        <dbReference type="ARBA" id="ARBA00022617"/>
    </source>
</evidence>
<evidence type="ECO:0000313" key="10">
    <source>
        <dbReference type="Proteomes" id="UP000619265"/>
    </source>
</evidence>
<sequence length="253" mass="28208">MEVWFIILISLCACFSLKSLFSFFSSTKTTKKNVSQGNLPPGPPTLPFIGNLHLLPKSMVDLRSVMYDLSQKYGPILTVYLGSEPLIFITSYTLAHQVLVRHGATFANRPAVVPVSSVLSNNHKDIGGSPFGPSWKALRRNLLSEVLHPTSLKSYSVERKRVLDSLLKGLHESSKLNQPVRSRKCKRWRHNNLTVYFGLRQWVSKFQILNRNKLKLGMAKEGLRGVGEANGGGGWPRLAAWAVVGGQNIQIEK</sequence>
<keyword evidence="8" id="KW-0732">Signal</keyword>
<name>A0A833TM19_JUGRE</name>
<keyword evidence="3" id="KW-0349">Heme</keyword>
<reference evidence="9" key="1">
    <citation type="submission" date="2015-10" db="EMBL/GenBank/DDBJ databases">
        <authorList>
            <person name="Martinez-Garcia P.J."/>
            <person name="Crepeau M.W."/>
            <person name="Puiu D."/>
            <person name="Gonzalez-Ibeas D."/>
            <person name="Whalen J."/>
            <person name="Stevens K."/>
            <person name="Paul R."/>
            <person name="Butterfield T."/>
            <person name="Britton M."/>
            <person name="Reagan R."/>
            <person name="Chakraborty S."/>
            <person name="Walawage S.L."/>
            <person name="Vasquez-Gross H.A."/>
            <person name="Cardeno C."/>
            <person name="Famula R."/>
            <person name="Pratt K."/>
            <person name="Kuruganti S."/>
            <person name="Aradhya M.K."/>
            <person name="Leslie C.A."/>
            <person name="Dandekar A.M."/>
            <person name="Salzberg S.L."/>
            <person name="Wegrzyn J.L."/>
            <person name="Langley C.H."/>
            <person name="Neale D.B."/>
        </authorList>
    </citation>
    <scope>NUCLEOTIDE SEQUENCE</scope>
    <source>
        <tissue evidence="9">Leaves</tissue>
    </source>
</reference>
<comment type="caution">
    <text evidence="9">The sequence shown here is derived from an EMBL/GenBank/DDBJ whole genome shotgun (WGS) entry which is preliminary data.</text>
</comment>
<dbReference type="PANTHER" id="PTHR47944">
    <property type="entry name" value="CYTOCHROME P450 98A9"/>
    <property type="match status" value="1"/>
</dbReference>
<dbReference type="EMBL" id="LIHL02000013">
    <property type="protein sequence ID" value="KAF5450591.1"/>
    <property type="molecule type" value="Genomic_DNA"/>
</dbReference>
<comment type="cofactor">
    <cofactor evidence="1">
        <name>heme</name>
        <dbReference type="ChEBI" id="CHEBI:30413"/>
    </cofactor>
</comment>
<dbReference type="Gramene" id="Jr13_25020_p1">
    <property type="protein sequence ID" value="cds.Jr13_25020_p1"/>
    <property type="gene ID" value="Jr13_25020"/>
</dbReference>
<dbReference type="Pfam" id="PF00067">
    <property type="entry name" value="p450"/>
    <property type="match status" value="1"/>
</dbReference>
<dbReference type="GO" id="GO:0016705">
    <property type="term" value="F:oxidoreductase activity, acting on paired donors, with incorporation or reduction of molecular oxygen"/>
    <property type="evidence" value="ECO:0007669"/>
    <property type="project" value="InterPro"/>
</dbReference>
<dbReference type="InterPro" id="IPR002401">
    <property type="entry name" value="Cyt_P450_E_grp-I"/>
</dbReference>
<dbReference type="Gene3D" id="1.10.630.10">
    <property type="entry name" value="Cytochrome P450"/>
    <property type="match status" value="1"/>
</dbReference>
<protein>
    <submittedName>
        <fullName evidence="9">Uncharacterized protein</fullName>
    </submittedName>
</protein>
<accession>A0A833TM19</accession>
<dbReference type="PRINTS" id="PR00463">
    <property type="entry name" value="EP450I"/>
</dbReference>
<dbReference type="GO" id="GO:0020037">
    <property type="term" value="F:heme binding"/>
    <property type="evidence" value="ECO:0007669"/>
    <property type="project" value="InterPro"/>
</dbReference>